<evidence type="ECO:0000256" key="1">
    <source>
        <dbReference type="SAM" id="MobiDB-lite"/>
    </source>
</evidence>
<feature type="region of interest" description="Disordered" evidence="1">
    <location>
        <begin position="1"/>
        <end position="28"/>
    </location>
</feature>
<dbReference type="AlphaFoldDB" id="H6RSW5"/>
<organism evidence="3 4">
    <name type="scientific">Blastococcus saxobsidens (strain DD2)</name>
    <dbReference type="NCBI Taxonomy" id="1146883"/>
    <lineage>
        <taxon>Bacteria</taxon>
        <taxon>Bacillati</taxon>
        <taxon>Actinomycetota</taxon>
        <taxon>Actinomycetes</taxon>
        <taxon>Geodermatophilales</taxon>
        <taxon>Geodermatophilaceae</taxon>
        <taxon>Blastococcus</taxon>
    </lineage>
</organism>
<reference evidence="3 4" key="1">
    <citation type="journal article" date="2012" name="J. Bacteriol.">
        <title>Genome Sequence of Blastococcus saxobsidens DD2, a Stone-Inhabiting Bacterium.</title>
        <authorList>
            <person name="Chouaia B."/>
            <person name="Crotti E."/>
            <person name="Brusetti L."/>
            <person name="Daffonchio D."/>
            <person name="Essoussi I."/>
            <person name="Nouioui I."/>
            <person name="Sbissi I."/>
            <person name="Ghodhbane-Gtari F."/>
            <person name="Gtari M."/>
            <person name="Vacherie B."/>
            <person name="Barbe V."/>
            <person name="Medigue C."/>
            <person name="Gury J."/>
            <person name="Pujic P."/>
            <person name="Normand P."/>
        </authorList>
    </citation>
    <scope>NUCLEOTIDE SEQUENCE [LARGE SCALE GENOMIC DNA]</scope>
    <source>
        <strain evidence="3 4">DD2</strain>
    </source>
</reference>
<dbReference type="OrthoDB" id="5183818at2"/>
<evidence type="ECO:0000313" key="4">
    <source>
        <dbReference type="Proteomes" id="UP000007517"/>
    </source>
</evidence>
<dbReference type="EMBL" id="FO117623">
    <property type="protein sequence ID" value="CCG03068.1"/>
    <property type="molecule type" value="Genomic_DNA"/>
</dbReference>
<keyword evidence="2" id="KW-1133">Transmembrane helix</keyword>
<feature type="transmembrane region" description="Helical" evidence="2">
    <location>
        <begin position="91"/>
        <end position="115"/>
    </location>
</feature>
<keyword evidence="2" id="KW-0472">Membrane</keyword>
<keyword evidence="2" id="KW-0812">Transmembrane</keyword>
<gene>
    <name evidence="3" type="ordered locus">BLASA_2160</name>
</gene>
<dbReference type="KEGG" id="bsd:BLASA_2160"/>
<proteinExistence type="predicted"/>
<dbReference type="STRING" id="1146883.BLASA_2160"/>
<dbReference type="Proteomes" id="UP000007517">
    <property type="component" value="Chromosome"/>
</dbReference>
<protein>
    <submittedName>
        <fullName evidence="3">Uncharacterized protein</fullName>
    </submittedName>
</protein>
<dbReference type="HOGENOM" id="CLU_959146_0_0_11"/>
<sequence>MQRLPHDPPKQRAPRETESMNPVPEDREALWPSRHLTDGRLVILRGTENPHQTGQYATPEWVEQVRDWALSLDWLAWCGREWLRLSTGQQWGIGVLLFLFTGGIALLLPLAGVLLHRYREDHPRGEQPVTAAPVSPEATLAAWDTTEARVAGAASRAWLETMREPAWHSPLLAQSRAAFDGRAEVDQIIDLALRIRTARASLGARPTGPAAEYWDRQHEALEGAARQLGQRADALIRYRDQAAQFSAELQQLSELERLERSAAEIDGLTAETAYPSGRGDAGMQSLTEEIAGIRMAMTELVDLMTRTRAPLDQPPDPMPGAR</sequence>
<evidence type="ECO:0000313" key="3">
    <source>
        <dbReference type="EMBL" id="CCG03068.1"/>
    </source>
</evidence>
<evidence type="ECO:0000256" key="2">
    <source>
        <dbReference type="SAM" id="Phobius"/>
    </source>
</evidence>
<name>H6RSW5_BLASD</name>
<reference evidence="4" key="2">
    <citation type="submission" date="2012-02" db="EMBL/GenBank/DDBJ databases">
        <title>Complete genome sequence of Blastococcus saxobsidens strain DD2.</title>
        <authorList>
            <person name="Genoscope."/>
        </authorList>
    </citation>
    <scope>NUCLEOTIDE SEQUENCE [LARGE SCALE GENOMIC DNA]</scope>
    <source>
        <strain evidence="4">DD2</strain>
    </source>
</reference>
<accession>H6RSW5</accession>
<keyword evidence="4" id="KW-1185">Reference proteome</keyword>